<dbReference type="AlphaFoldDB" id="A0A5C1QJF6"/>
<keyword evidence="2" id="KW-1185">Reference proteome</keyword>
<dbReference type="EMBL" id="CP036150">
    <property type="protein sequence ID" value="QEN08295.1"/>
    <property type="molecule type" value="Genomic_DNA"/>
</dbReference>
<evidence type="ECO:0000313" key="2">
    <source>
        <dbReference type="Proteomes" id="UP000324209"/>
    </source>
</evidence>
<evidence type="ECO:0008006" key="3">
    <source>
        <dbReference type="Google" id="ProtNLM"/>
    </source>
</evidence>
<dbReference type="RefSeq" id="WP_149486375.1">
    <property type="nucleotide sequence ID" value="NZ_CP036150.1"/>
</dbReference>
<organism evidence="1 2">
    <name type="scientific">Oceanispirochaeta crateris</name>
    <dbReference type="NCBI Taxonomy" id="2518645"/>
    <lineage>
        <taxon>Bacteria</taxon>
        <taxon>Pseudomonadati</taxon>
        <taxon>Spirochaetota</taxon>
        <taxon>Spirochaetia</taxon>
        <taxon>Spirochaetales</taxon>
        <taxon>Spirochaetaceae</taxon>
        <taxon>Oceanispirochaeta</taxon>
    </lineage>
</organism>
<dbReference type="OrthoDB" id="2111555at2"/>
<accession>A0A5C1QJF6</accession>
<evidence type="ECO:0000313" key="1">
    <source>
        <dbReference type="EMBL" id="QEN08295.1"/>
    </source>
</evidence>
<dbReference type="PROSITE" id="PS51257">
    <property type="entry name" value="PROKAR_LIPOPROTEIN"/>
    <property type="match status" value="1"/>
</dbReference>
<sequence>MKHKLILGMASILTLTVVFIGCSKKEEVAMTASQPTETGTSSEIDTMTTASIVNTAEGFIQSASQEGNWITAVTQDLTIDKDVVLDGEFVHRDEIYRKIALYDQDADHNVTARYTLKAPSLTVKSENARIQGGTFVGDVYVEANKFHIFDGTVDGDIYFASEEFKTSFELLEGGTHTGALIVK</sequence>
<dbReference type="KEGG" id="ock:EXM22_09950"/>
<gene>
    <name evidence="1" type="ORF">EXM22_09950</name>
</gene>
<reference evidence="1 2" key="1">
    <citation type="submission" date="2019-02" db="EMBL/GenBank/DDBJ databases">
        <title>Complete Genome Sequence and Methylome Analysis of free living Spirochaetas.</title>
        <authorList>
            <person name="Fomenkov A."/>
            <person name="Dubinina G."/>
            <person name="Leshcheva N."/>
            <person name="Mikheeva N."/>
            <person name="Grabovich M."/>
            <person name="Vincze T."/>
            <person name="Roberts R.J."/>
        </authorList>
    </citation>
    <scope>NUCLEOTIDE SEQUENCE [LARGE SCALE GENOMIC DNA]</scope>
    <source>
        <strain evidence="1 2">K2</strain>
    </source>
</reference>
<proteinExistence type="predicted"/>
<protein>
    <recommendedName>
        <fullName evidence="3">Polymer-forming cytoskeletal protein</fullName>
    </recommendedName>
</protein>
<name>A0A5C1QJF6_9SPIO</name>
<dbReference type="Proteomes" id="UP000324209">
    <property type="component" value="Chromosome"/>
</dbReference>